<proteinExistence type="predicted"/>
<accession>A0A1C3E5N6</accession>
<gene>
    <name evidence="2" type="ORF">A6X21_12790</name>
</gene>
<feature type="compositionally biased region" description="Polar residues" evidence="1">
    <location>
        <begin position="124"/>
        <end position="139"/>
    </location>
</feature>
<dbReference type="Proteomes" id="UP000094828">
    <property type="component" value="Unassembled WGS sequence"/>
</dbReference>
<name>A0A1C3E5N6_9PLAN</name>
<sequence length="139" mass="15379">MFQHASQLGLPGCSRKVSRTSSLCTLPAMLLILVGTASTGMTNETSLQEPGWLPVVVATGPLRTQIDATPIEQRPYRPLHFYGNTIRRVYYRGTPMPRVGEMAALPFRTIGVGSRTRREEFATGQLTSNRRQTSGSRKK</sequence>
<dbReference type="AlphaFoldDB" id="A0A1C3E5N6"/>
<dbReference type="EMBL" id="LYDR01000152">
    <property type="protein sequence ID" value="ODA28566.1"/>
    <property type="molecule type" value="Genomic_DNA"/>
</dbReference>
<feature type="region of interest" description="Disordered" evidence="1">
    <location>
        <begin position="116"/>
        <end position="139"/>
    </location>
</feature>
<keyword evidence="3" id="KW-1185">Reference proteome</keyword>
<evidence type="ECO:0000313" key="3">
    <source>
        <dbReference type="Proteomes" id="UP000094828"/>
    </source>
</evidence>
<comment type="caution">
    <text evidence="2">The sequence shown here is derived from an EMBL/GenBank/DDBJ whole genome shotgun (WGS) entry which is preliminary data.</text>
</comment>
<evidence type="ECO:0000313" key="2">
    <source>
        <dbReference type="EMBL" id="ODA28566.1"/>
    </source>
</evidence>
<reference evidence="2 3" key="1">
    <citation type="submission" date="2016-05" db="EMBL/GenBank/DDBJ databases">
        <title>Genomic and physiological characterization of Planctopirus sp. isolated from fresh water lake.</title>
        <authorList>
            <person name="Subhash Y."/>
            <person name="Ramana C."/>
        </authorList>
    </citation>
    <scope>NUCLEOTIDE SEQUENCE [LARGE SCALE GENOMIC DNA]</scope>
    <source>
        <strain evidence="2 3">JC280</strain>
    </source>
</reference>
<organism evidence="2 3">
    <name type="scientific">Planctopirus hydrillae</name>
    <dbReference type="NCBI Taxonomy" id="1841610"/>
    <lineage>
        <taxon>Bacteria</taxon>
        <taxon>Pseudomonadati</taxon>
        <taxon>Planctomycetota</taxon>
        <taxon>Planctomycetia</taxon>
        <taxon>Planctomycetales</taxon>
        <taxon>Planctomycetaceae</taxon>
        <taxon>Planctopirus</taxon>
    </lineage>
</organism>
<protein>
    <submittedName>
        <fullName evidence="2">Uncharacterized protein</fullName>
    </submittedName>
</protein>
<evidence type="ECO:0000256" key="1">
    <source>
        <dbReference type="SAM" id="MobiDB-lite"/>
    </source>
</evidence>